<keyword evidence="5" id="KW-1015">Disulfide bond</keyword>
<evidence type="ECO:0000256" key="5">
    <source>
        <dbReference type="ARBA" id="ARBA00023157"/>
    </source>
</evidence>
<feature type="domain" description="Rieske" evidence="6">
    <location>
        <begin position="425"/>
        <end position="511"/>
    </location>
</feature>
<dbReference type="Gene3D" id="2.102.10.10">
    <property type="entry name" value="Rieske [2Fe-2S] iron-sulphur domain"/>
    <property type="match status" value="1"/>
</dbReference>
<dbReference type="SUPFAM" id="SSF50022">
    <property type="entry name" value="ISP domain"/>
    <property type="match status" value="1"/>
</dbReference>
<dbReference type="InterPro" id="IPR036188">
    <property type="entry name" value="FAD/NAD-bd_sf"/>
</dbReference>
<accession>A0ABW5YG01</accession>
<name>A0ABW5YG01_9SPHI</name>
<evidence type="ECO:0000256" key="1">
    <source>
        <dbReference type="ARBA" id="ARBA00022714"/>
    </source>
</evidence>
<dbReference type="InterPro" id="IPR017941">
    <property type="entry name" value="Rieske_2Fe-2S"/>
</dbReference>
<reference evidence="8" key="1">
    <citation type="journal article" date="2019" name="Int. J. Syst. Evol. Microbiol.">
        <title>The Global Catalogue of Microorganisms (GCM) 10K type strain sequencing project: providing services to taxonomists for standard genome sequencing and annotation.</title>
        <authorList>
            <consortium name="The Broad Institute Genomics Platform"/>
            <consortium name="The Broad Institute Genome Sequencing Center for Infectious Disease"/>
            <person name="Wu L."/>
            <person name="Ma J."/>
        </authorList>
    </citation>
    <scope>NUCLEOTIDE SEQUENCE [LARGE SCALE GENOMIC DNA]</scope>
    <source>
        <strain evidence="8">KCTC 22437</strain>
    </source>
</reference>
<comment type="caution">
    <text evidence="7">The sequence shown here is derived from an EMBL/GenBank/DDBJ whole genome shotgun (WGS) entry which is preliminary data.</text>
</comment>
<keyword evidence="3" id="KW-0408">Iron</keyword>
<gene>
    <name evidence="7" type="ORF">ACFS5N_14805</name>
</gene>
<dbReference type="Proteomes" id="UP001597557">
    <property type="component" value="Unassembled WGS sequence"/>
</dbReference>
<evidence type="ECO:0000256" key="4">
    <source>
        <dbReference type="ARBA" id="ARBA00023014"/>
    </source>
</evidence>
<evidence type="ECO:0000256" key="2">
    <source>
        <dbReference type="ARBA" id="ARBA00022723"/>
    </source>
</evidence>
<keyword evidence="1" id="KW-0001">2Fe-2S</keyword>
<evidence type="ECO:0000313" key="8">
    <source>
        <dbReference type="Proteomes" id="UP001597557"/>
    </source>
</evidence>
<dbReference type="Gene3D" id="3.50.50.60">
    <property type="entry name" value="FAD/NAD(P)-binding domain"/>
    <property type="match status" value="1"/>
</dbReference>
<keyword evidence="8" id="KW-1185">Reference proteome</keyword>
<evidence type="ECO:0000313" key="7">
    <source>
        <dbReference type="EMBL" id="MFD2873752.1"/>
    </source>
</evidence>
<evidence type="ECO:0000256" key="3">
    <source>
        <dbReference type="ARBA" id="ARBA00023004"/>
    </source>
</evidence>
<evidence type="ECO:0000259" key="6">
    <source>
        <dbReference type="PROSITE" id="PS51296"/>
    </source>
</evidence>
<dbReference type="InterPro" id="IPR005805">
    <property type="entry name" value="Rieske_Fe-S_prot_C"/>
</dbReference>
<dbReference type="SUPFAM" id="SSF51971">
    <property type="entry name" value="Nucleotide-binding domain"/>
    <property type="match status" value="1"/>
</dbReference>
<dbReference type="PRINTS" id="PR00162">
    <property type="entry name" value="RIESKE"/>
</dbReference>
<protein>
    <submittedName>
        <fullName evidence="7">FAD-dependent oxidoreductase</fullName>
    </submittedName>
</protein>
<dbReference type="Pfam" id="PF01266">
    <property type="entry name" value="DAO"/>
    <property type="match status" value="1"/>
</dbReference>
<proteinExistence type="predicted"/>
<keyword evidence="4" id="KW-0411">Iron-sulfur</keyword>
<dbReference type="Gene3D" id="3.30.9.10">
    <property type="entry name" value="D-Amino Acid Oxidase, subunit A, domain 2"/>
    <property type="match status" value="1"/>
</dbReference>
<dbReference type="EMBL" id="JBHUPD010000003">
    <property type="protein sequence ID" value="MFD2873752.1"/>
    <property type="molecule type" value="Genomic_DNA"/>
</dbReference>
<dbReference type="PANTHER" id="PTHR13847:SF274">
    <property type="entry name" value="RIESKE 2FE-2S IRON-SULFUR PROTEIN YHFW-RELATED"/>
    <property type="match status" value="1"/>
</dbReference>
<dbReference type="Pfam" id="PF00355">
    <property type="entry name" value="Rieske"/>
    <property type="match status" value="1"/>
</dbReference>
<sequence>MHETTGNIAKRDGALESPWQTAAYTAATSTSTQQTYDCLIVGAGITGLTTGLLLQQAGKNVIIAEAHTLGFGTTGGTSAHINTFADTTFAEAESAFGEDGAQLFADAIRDGFNLIKHNINELGIDCDYAEKTGYLYAETDEQVKLLHEIYQAMLKVGVPAHYQHNVPTPVAFKKALELPGQAQFHPIEYLLVLRDEFIALGGTLLENTPIDNIESNDGLHVASSGERSIAAQNIIYATHMPPGINVFSFRCAPYRSYVLAVKLTDDTYPDAVIYDLQDPYHYVRTHVIDEEPLLLIGGNDHKTGHDDPEKAFDDLEKYARTYYNVASIEYRWSSQYYIPADGFPYVGQIPFMPDGIFTATGFNGNGMMLGSISAKILADQVMGIENRYSKIFSPSRLKPIDGFTELVKENADVAYHFVADRFGIPETDSLKQLAPGTGKVLELNGSKLAVYCGEDGGIQALSPVCTHAGCIVNFNAAEKTWDCPCHGGRFNTDGSVITGPPTKALQTIKYI</sequence>
<dbReference type="RefSeq" id="WP_377187101.1">
    <property type="nucleotide sequence ID" value="NZ_JBHUPD010000003.1"/>
</dbReference>
<keyword evidence="2" id="KW-0479">Metal-binding</keyword>
<dbReference type="PANTHER" id="PTHR13847">
    <property type="entry name" value="SARCOSINE DEHYDROGENASE-RELATED"/>
    <property type="match status" value="1"/>
</dbReference>
<dbReference type="InterPro" id="IPR006076">
    <property type="entry name" value="FAD-dep_OxRdtase"/>
</dbReference>
<organism evidence="7 8">
    <name type="scientific">Mucilaginibacter ximonensis</name>
    <dbReference type="NCBI Taxonomy" id="538021"/>
    <lineage>
        <taxon>Bacteria</taxon>
        <taxon>Pseudomonadati</taxon>
        <taxon>Bacteroidota</taxon>
        <taxon>Sphingobacteriia</taxon>
        <taxon>Sphingobacteriales</taxon>
        <taxon>Sphingobacteriaceae</taxon>
        <taxon>Mucilaginibacter</taxon>
    </lineage>
</organism>
<dbReference type="PROSITE" id="PS51296">
    <property type="entry name" value="RIESKE"/>
    <property type="match status" value="1"/>
</dbReference>
<dbReference type="InterPro" id="IPR036922">
    <property type="entry name" value="Rieske_2Fe-2S_sf"/>
</dbReference>